<dbReference type="PANTHER" id="PTHR43495:SF1">
    <property type="entry name" value="L-ASPARAGINE PERMEASE"/>
    <property type="match status" value="1"/>
</dbReference>
<feature type="domain" description="Amino acid permease/ SLC12A" evidence="11">
    <location>
        <begin position="35"/>
        <end position="448"/>
    </location>
</feature>
<evidence type="ECO:0000256" key="9">
    <source>
        <dbReference type="SAM" id="MobiDB-lite"/>
    </source>
</evidence>
<dbReference type="AlphaFoldDB" id="A0A2S9QMC0"/>
<dbReference type="InterPro" id="IPR004841">
    <property type="entry name" value="AA-permease/SLC12A_dom"/>
</dbReference>
<name>A0A2S9QMC0_9MICO</name>
<dbReference type="Gene3D" id="1.20.1740.10">
    <property type="entry name" value="Amino acid/polyamine transporter I"/>
    <property type="match status" value="1"/>
</dbReference>
<feature type="compositionally biased region" description="Low complexity" evidence="9">
    <location>
        <begin position="499"/>
        <end position="511"/>
    </location>
</feature>
<evidence type="ECO:0000256" key="8">
    <source>
        <dbReference type="ARBA" id="ARBA00023136"/>
    </source>
</evidence>
<feature type="transmembrane region" description="Helical" evidence="10">
    <location>
        <begin position="113"/>
        <end position="137"/>
    </location>
</feature>
<evidence type="ECO:0000256" key="4">
    <source>
        <dbReference type="ARBA" id="ARBA00022475"/>
    </source>
</evidence>
<evidence type="ECO:0000256" key="2">
    <source>
        <dbReference type="ARBA" id="ARBA00008583"/>
    </source>
</evidence>
<keyword evidence="3" id="KW-0813">Transport</keyword>
<evidence type="ECO:0000313" key="12">
    <source>
        <dbReference type="EMBL" id="PRI10725.1"/>
    </source>
</evidence>
<organism evidence="12 13">
    <name type="scientific">Leucobacter massiliensis</name>
    <dbReference type="NCBI Taxonomy" id="1686285"/>
    <lineage>
        <taxon>Bacteria</taxon>
        <taxon>Bacillati</taxon>
        <taxon>Actinomycetota</taxon>
        <taxon>Actinomycetes</taxon>
        <taxon>Micrococcales</taxon>
        <taxon>Microbacteriaceae</taxon>
        <taxon>Leucobacter</taxon>
    </lineage>
</organism>
<proteinExistence type="inferred from homology"/>
<feature type="transmembrane region" description="Helical" evidence="10">
    <location>
        <begin position="143"/>
        <end position="161"/>
    </location>
</feature>
<keyword evidence="6" id="KW-0029">Amino-acid transport</keyword>
<reference evidence="12 13" key="1">
    <citation type="journal article" date="2017" name="New Microbes New Infect">
        <title>Genome sequence of 'Leucobacter massiliensis' sp. nov. isolated from human pharynx after travel to the 2014 Hajj.</title>
        <authorList>
            <person name="Leangapichart T."/>
            <person name="Gautret P."/>
            <person name="Nguyen T.T."/>
            <person name="Armstrong N."/>
            <person name="Rolain J.M."/>
        </authorList>
    </citation>
    <scope>NUCLEOTIDE SEQUENCE [LARGE SCALE GENOMIC DNA]</scope>
    <source>
        <strain evidence="12 13">122RC15</strain>
    </source>
</reference>
<comment type="similarity">
    <text evidence="2">Belongs to the amino acid-polyamine-organocation (APC) superfamily. Amino acid transporter (AAT) (TC 2.A.3.1) family.</text>
</comment>
<feature type="transmembrane region" description="Helical" evidence="10">
    <location>
        <begin position="261"/>
        <end position="282"/>
    </location>
</feature>
<gene>
    <name evidence="12" type="ORF">B4915_07435</name>
</gene>
<feature type="compositionally biased region" description="Gly residues" evidence="9">
    <location>
        <begin position="512"/>
        <end position="533"/>
    </location>
</feature>
<feature type="transmembrane region" description="Helical" evidence="10">
    <location>
        <begin position="425"/>
        <end position="443"/>
    </location>
</feature>
<feature type="transmembrane region" description="Helical" evidence="10">
    <location>
        <begin position="59"/>
        <end position="79"/>
    </location>
</feature>
<dbReference type="RefSeq" id="WP_105805189.1">
    <property type="nucleotide sequence ID" value="NZ_MWZD01000017.1"/>
</dbReference>
<dbReference type="GO" id="GO:0006865">
    <property type="term" value="P:amino acid transport"/>
    <property type="evidence" value="ECO:0007669"/>
    <property type="project" value="UniProtKB-KW"/>
</dbReference>
<evidence type="ECO:0000256" key="7">
    <source>
        <dbReference type="ARBA" id="ARBA00022989"/>
    </source>
</evidence>
<feature type="transmembrane region" description="Helical" evidence="10">
    <location>
        <begin position="173"/>
        <end position="195"/>
    </location>
</feature>
<keyword evidence="5 10" id="KW-0812">Transmembrane</keyword>
<dbReference type="InterPro" id="IPR004840">
    <property type="entry name" value="Amino_acid_permease_CS"/>
</dbReference>
<feature type="transmembrane region" description="Helical" evidence="10">
    <location>
        <begin position="302"/>
        <end position="324"/>
    </location>
</feature>
<evidence type="ECO:0000256" key="6">
    <source>
        <dbReference type="ARBA" id="ARBA00022970"/>
    </source>
</evidence>
<dbReference type="Pfam" id="PF00324">
    <property type="entry name" value="AA_permease"/>
    <property type="match status" value="1"/>
</dbReference>
<feature type="transmembrane region" description="Helical" evidence="10">
    <location>
        <begin position="215"/>
        <end position="240"/>
    </location>
</feature>
<evidence type="ECO:0000313" key="13">
    <source>
        <dbReference type="Proteomes" id="UP000238650"/>
    </source>
</evidence>
<dbReference type="PIRSF" id="PIRSF006060">
    <property type="entry name" value="AA_transporter"/>
    <property type="match status" value="1"/>
</dbReference>
<evidence type="ECO:0000256" key="5">
    <source>
        <dbReference type="ARBA" id="ARBA00022692"/>
    </source>
</evidence>
<feature type="region of interest" description="Disordered" evidence="9">
    <location>
        <begin position="499"/>
        <end position="541"/>
    </location>
</feature>
<evidence type="ECO:0000256" key="3">
    <source>
        <dbReference type="ARBA" id="ARBA00022448"/>
    </source>
</evidence>
<comment type="caution">
    <text evidence="12">The sequence shown here is derived from an EMBL/GenBank/DDBJ whole genome shotgun (WGS) entry which is preliminary data.</text>
</comment>
<evidence type="ECO:0000256" key="1">
    <source>
        <dbReference type="ARBA" id="ARBA00004651"/>
    </source>
</evidence>
<dbReference type="OrthoDB" id="5297508at2"/>
<dbReference type="GO" id="GO:0055085">
    <property type="term" value="P:transmembrane transport"/>
    <property type="evidence" value="ECO:0007669"/>
    <property type="project" value="InterPro"/>
</dbReference>
<feature type="transmembrane region" description="Helical" evidence="10">
    <location>
        <begin position="381"/>
        <end position="404"/>
    </location>
</feature>
<dbReference type="Proteomes" id="UP000238650">
    <property type="component" value="Unassembled WGS sequence"/>
</dbReference>
<feature type="region of interest" description="Disordered" evidence="9">
    <location>
        <begin position="1"/>
        <end position="25"/>
    </location>
</feature>
<feature type="compositionally biased region" description="Basic and acidic residues" evidence="9">
    <location>
        <begin position="1"/>
        <end position="12"/>
    </location>
</feature>
<dbReference type="GO" id="GO:0005886">
    <property type="term" value="C:plasma membrane"/>
    <property type="evidence" value="ECO:0007669"/>
    <property type="project" value="UniProtKB-SubCell"/>
</dbReference>
<dbReference type="PROSITE" id="PS00218">
    <property type="entry name" value="AMINO_ACID_PERMEASE_1"/>
    <property type="match status" value="1"/>
</dbReference>
<evidence type="ECO:0000256" key="10">
    <source>
        <dbReference type="SAM" id="Phobius"/>
    </source>
</evidence>
<keyword evidence="4" id="KW-1003">Cell membrane</keyword>
<dbReference type="FunFam" id="1.20.1740.10:FF:000001">
    <property type="entry name" value="Amino acid permease"/>
    <property type="match status" value="1"/>
</dbReference>
<feature type="transmembrane region" description="Helical" evidence="10">
    <location>
        <begin position="36"/>
        <end position="53"/>
    </location>
</feature>
<accession>A0A2S9QMC0</accession>
<keyword evidence="7 10" id="KW-1133">Transmembrane helix</keyword>
<keyword evidence="8 10" id="KW-0472">Membrane</keyword>
<protein>
    <submittedName>
        <fullName evidence="12">L-asparagine permease</fullName>
    </submittedName>
</protein>
<comment type="subcellular location">
    <subcellularLocation>
        <location evidence="1">Cell membrane</location>
        <topology evidence="1">Multi-pass membrane protein</topology>
    </subcellularLocation>
</comment>
<keyword evidence="13" id="KW-1185">Reference proteome</keyword>
<feature type="transmembrane region" description="Helical" evidence="10">
    <location>
        <begin position="354"/>
        <end position="375"/>
    </location>
</feature>
<feature type="transmembrane region" description="Helical" evidence="10">
    <location>
        <begin position="449"/>
        <end position="469"/>
    </location>
</feature>
<dbReference type="EMBL" id="MWZD01000017">
    <property type="protein sequence ID" value="PRI10725.1"/>
    <property type="molecule type" value="Genomic_DNA"/>
</dbReference>
<dbReference type="PANTHER" id="PTHR43495">
    <property type="entry name" value="GABA PERMEASE"/>
    <property type="match status" value="1"/>
</dbReference>
<sequence>MNDGVLPHRDPEGTAPATAVDQGDHGYHRGLKRRHLTMIAIGGSIGTGLFLGASGRMEIAGPSLAFVYIICGLFAFLVVRALGELVMYRPSSGAFVSYAREFMGEKGAYTVGWLYFLNWSTTVIADITAVALYMHFWAVFVPIPQWVLALIALAIVFAMNVASVKLFGEMEYWFAIIKVGAIVIFGLIGIFLLVTQTPVGGQTPGFHLIAENGGFFPNGVGAMFVIALGVVFAFGGTEMVGVAAGESENPRAAIPRAVNSIMWRIILFYAGSVILFTLLLPWNAYSGSESPFVTVMNSIGVPYAGDIMNLVVLTAAMSSLNAGLYATGRTLRSLAVAGTAPAFAKRLNRAGAPYGGIMITAAIGVAGVGLNFIVPARAFDIVLNLAGIGIVGTWAAIMLCHWLYVRRTRRTGEQRPGYRLPFAPLTNAVTLVFLAGIVILMALDAAIGRITLLVFLGVVVLMVVGWFAVRGRINPEAFTSVFTIPEDAAEPVWAGAGAVPHAGSASASGSVSGSGPGSSTGAGPGTAGSGEGEPGSEHRPR</sequence>
<evidence type="ECO:0000259" key="11">
    <source>
        <dbReference type="Pfam" id="PF00324"/>
    </source>
</evidence>